<organism evidence="1">
    <name type="scientific">Anguilla anguilla</name>
    <name type="common">European freshwater eel</name>
    <name type="synonym">Muraena anguilla</name>
    <dbReference type="NCBI Taxonomy" id="7936"/>
    <lineage>
        <taxon>Eukaryota</taxon>
        <taxon>Metazoa</taxon>
        <taxon>Chordata</taxon>
        <taxon>Craniata</taxon>
        <taxon>Vertebrata</taxon>
        <taxon>Euteleostomi</taxon>
        <taxon>Actinopterygii</taxon>
        <taxon>Neopterygii</taxon>
        <taxon>Teleostei</taxon>
        <taxon>Anguilliformes</taxon>
        <taxon>Anguillidae</taxon>
        <taxon>Anguilla</taxon>
    </lineage>
</organism>
<reference evidence="1" key="2">
    <citation type="journal article" date="2015" name="Fish Shellfish Immunol.">
        <title>Early steps in the European eel (Anguilla anguilla)-Vibrio vulnificus interaction in the gills: Role of the RtxA13 toxin.</title>
        <authorList>
            <person name="Callol A."/>
            <person name="Pajuelo D."/>
            <person name="Ebbesson L."/>
            <person name="Teles M."/>
            <person name="MacKenzie S."/>
            <person name="Amaro C."/>
        </authorList>
    </citation>
    <scope>NUCLEOTIDE SEQUENCE</scope>
</reference>
<evidence type="ECO:0000313" key="1">
    <source>
        <dbReference type="EMBL" id="JAH26421.1"/>
    </source>
</evidence>
<dbReference type="EMBL" id="GBXM01082156">
    <property type="protein sequence ID" value="JAH26421.1"/>
    <property type="molecule type" value="Transcribed_RNA"/>
</dbReference>
<protein>
    <submittedName>
        <fullName evidence="1">Uncharacterized protein</fullName>
    </submittedName>
</protein>
<dbReference type="AlphaFoldDB" id="A0A0E9RBB0"/>
<proteinExistence type="predicted"/>
<name>A0A0E9RBB0_ANGAN</name>
<reference evidence="1" key="1">
    <citation type="submission" date="2014-11" db="EMBL/GenBank/DDBJ databases">
        <authorList>
            <person name="Amaro Gonzalez C."/>
        </authorList>
    </citation>
    <scope>NUCLEOTIDE SEQUENCE</scope>
</reference>
<sequence length="54" mass="6058">MQITPQIQCQSVPLDVRMSIYSNSLLTVLSFSVMRGEQVQSRARHSSFLTMPAS</sequence>
<accession>A0A0E9RBB0</accession>